<dbReference type="AlphaFoldDB" id="A0A2H5S087"/>
<keyword evidence="3" id="KW-1185">Reference proteome</keyword>
<dbReference type="InterPro" id="IPR001245">
    <property type="entry name" value="Ser-Thr/Tyr_kinase_cat_dom"/>
</dbReference>
<dbReference type="GO" id="GO:0005524">
    <property type="term" value="F:ATP binding"/>
    <property type="evidence" value="ECO:0007669"/>
    <property type="project" value="InterPro"/>
</dbReference>
<organism evidence="2 3">
    <name type="scientific">Rhizophagus irregularis (strain DAOM 181602 / DAOM 197198 / MUCL 43194)</name>
    <name type="common">Arbuscular mycorrhizal fungus</name>
    <name type="synonym">Glomus intraradices</name>
    <dbReference type="NCBI Taxonomy" id="747089"/>
    <lineage>
        <taxon>Eukaryota</taxon>
        <taxon>Fungi</taxon>
        <taxon>Fungi incertae sedis</taxon>
        <taxon>Mucoromycota</taxon>
        <taxon>Glomeromycotina</taxon>
        <taxon>Glomeromycetes</taxon>
        <taxon>Glomerales</taxon>
        <taxon>Glomeraceae</taxon>
        <taxon>Rhizophagus</taxon>
    </lineage>
</organism>
<dbReference type="EMBL" id="AUPC02000181">
    <property type="protein sequence ID" value="POG66919.1"/>
    <property type="molecule type" value="Genomic_DNA"/>
</dbReference>
<dbReference type="PANTHER" id="PTHR44329">
    <property type="entry name" value="SERINE/THREONINE-PROTEIN KINASE TNNI3K-RELATED"/>
    <property type="match status" value="1"/>
</dbReference>
<dbReference type="PRINTS" id="PR00109">
    <property type="entry name" value="TYRKINASE"/>
</dbReference>
<dbReference type="SUPFAM" id="SSF56112">
    <property type="entry name" value="Protein kinase-like (PK-like)"/>
    <property type="match status" value="1"/>
</dbReference>
<accession>A0A2H5S087</accession>
<dbReference type="InterPro" id="IPR051681">
    <property type="entry name" value="Ser/Thr_Kinases-Pseudokinases"/>
</dbReference>
<dbReference type="STRING" id="747089.A0A2H5S087"/>
<dbReference type="GO" id="GO:0004674">
    <property type="term" value="F:protein serine/threonine kinase activity"/>
    <property type="evidence" value="ECO:0007669"/>
    <property type="project" value="TreeGrafter"/>
</dbReference>
<dbReference type="Proteomes" id="UP000018888">
    <property type="component" value="Unassembled WGS sequence"/>
</dbReference>
<reference evidence="2 3" key="1">
    <citation type="journal article" date="2013" name="Proc. Natl. Acad. Sci. U.S.A.">
        <title>Genome of an arbuscular mycorrhizal fungus provides insight into the oldest plant symbiosis.</title>
        <authorList>
            <person name="Tisserant E."/>
            <person name="Malbreil M."/>
            <person name="Kuo A."/>
            <person name="Kohler A."/>
            <person name="Symeonidi A."/>
            <person name="Balestrini R."/>
            <person name="Charron P."/>
            <person name="Duensing N."/>
            <person name="Frei Dit Frey N."/>
            <person name="Gianinazzi-Pearson V."/>
            <person name="Gilbert L.B."/>
            <person name="Handa Y."/>
            <person name="Herr J.R."/>
            <person name="Hijri M."/>
            <person name="Koul R."/>
            <person name="Kawaguchi M."/>
            <person name="Krajinski F."/>
            <person name="Lammers P.J."/>
            <person name="Masclaux F.G."/>
            <person name="Murat C."/>
            <person name="Morin E."/>
            <person name="Ndikumana S."/>
            <person name="Pagni M."/>
            <person name="Petitpierre D."/>
            <person name="Requena N."/>
            <person name="Rosikiewicz P."/>
            <person name="Riley R."/>
            <person name="Saito K."/>
            <person name="San Clemente H."/>
            <person name="Shapiro H."/>
            <person name="van Tuinen D."/>
            <person name="Becard G."/>
            <person name="Bonfante P."/>
            <person name="Paszkowski U."/>
            <person name="Shachar-Hill Y.Y."/>
            <person name="Tuskan G.A."/>
            <person name="Young P.W."/>
            <person name="Sanders I.R."/>
            <person name="Henrissat B."/>
            <person name="Rensing S.A."/>
            <person name="Grigoriev I.V."/>
            <person name="Corradi N."/>
            <person name="Roux C."/>
            <person name="Martin F."/>
        </authorList>
    </citation>
    <scope>NUCLEOTIDE SEQUENCE [LARGE SCALE GENOMIC DNA]</scope>
    <source>
        <strain evidence="2 3">DAOM 197198</strain>
    </source>
</reference>
<dbReference type="Pfam" id="PF07714">
    <property type="entry name" value="PK_Tyr_Ser-Thr"/>
    <property type="match status" value="1"/>
</dbReference>
<protein>
    <submittedName>
        <fullName evidence="2">Kinase-like domain-containing protein</fullName>
    </submittedName>
</protein>
<name>A0A2H5S087_RHIID</name>
<evidence type="ECO:0000313" key="3">
    <source>
        <dbReference type="Proteomes" id="UP000018888"/>
    </source>
</evidence>
<evidence type="ECO:0000313" key="2">
    <source>
        <dbReference type="EMBL" id="POG66919.1"/>
    </source>
</evidence>
<dbReference type="PANTHER" id="PTHR44329:SF289">
    <property type="entry name" value="SERINE_THREONINE-PROTEIN KINASE VIK"/>
    <property type="match status" value="1"/>
</dbReference>
<proteinExistence type="predicted"/>
<dbReference type="InterPro" id="IPR011009">
    <property type="entry name" value="Kinase-like_dom_sf"/>
</dbReference>
<evidence type="ECO:0000259" key="1">
    <source>
        <dbReference type="PROSITE" id="PS50011"/>
    </source>
</evidence>
<dbReference type="PROSITE" id="PS50011">
    <property type="entry name" value="PROTEIN_KINASE_DOM"/>
    <property type="match status" value="1"/>
</dbReference>
<dbReference type="VEuPathDB" id="FungiDB:RhiirFUN_026126"/>
<reference evidence="2 3" key="2">
    <citation type="journal article" date="2018" name="New Phytol.">
        <title>High intraspecific genome diversity in the model arbuscular mycorrhizal symbiont Rhizophagus irregularis.</title>
        <authorList>
            <person name="Chen E.C.H."/>
            <person name="Morin E."/>
            <person name="Beaudet D."/>
            <person name="Noel J."/>
            <person name="Yildirir G."/>
            <person name="Ndikumana S."/>
            <person name="Charron P."/>
            <person name="St-Onge C."/>
            <person name="Giorgi J."/>
            <person name="Kruger M."/>
            <person name="Marton T."/>
            <person name="Ropars J."/>
            <person name="Grigoriev I.V."/>
            <person name="Hainaut M."/>
            <person name="Henrissat B."/>
            <person name="Roux C."/>
            <person name="Martin F."/>
            <person name="Corradi N."/>
        </authorList>
    </citation>
    <scope>NUCLEOTIDE SEQUENCE [LARGE SCALE GENOMIC DNA]</scope>
    <source>
        <strain evidence="2 3">DAOM 197198</strain>
    </source>
</reference>
<dbReference type="Gene3D" id="1.10.510.10">
    <property type="entry name" value="Transferase(Phosphotransferase) domain 1"/>
    <property type="match status" value="1"/>
</dbReference>
<sequence>MLEWVPYSRITNLKEIAEGGYGKIYKASINGNIVAVKEFLNSQDPSKYFLNEIKSLYQCYDNKFEYIIKCHGITKNPMTDKFMFIMKYANGGDLHNYLQKNFTKITWKKKMHILWRISDGLQTIHEKDFIHRDFHSGNILVEITEIDSCIIDQYLIGDLGLSQPANNTLSNNEIYGVIPYVAPEIFKGAAFSKASDIYSMGMIMWELTTGCKPFANIDEDDVHLVYKIIDGIRPEITDDTPEDFVNLIKKCWNPEPRKRPSAKRICESFNLWANMEKDVDQFNQAEEIRLELIQSKLLGPESIGKFHSKATYTSRPLSSFISTSTNTSMNSFKQGYVTKEYEIDINDIQRPSRDFIIENSNTQQVIYTSKPLSKLISEINPSRKRNIEDETQANGVVRKHVKISNEINTESQE</sequence>
<gene>
    <name evidence="2" type="ORF">GLOIN_2v1780016</name>
</gene>
<dbReference type="InterPro" id="IPR000719">
    <property type="entry name" value="Prot_kinase_dom"/>
</dbReference>
<comment type="caution">
    <text evidence="2">The sequence shown here is derived from an EMBL/GenBank/DDBJ whole genome shotgun (WGS) entry which is preliminary data.</text>
</comment>
<feature type="domain" description="Protein kinase" evidence="1">
    <location>
        <begin position="10"/>
        <end position="273"/>
    </location>
</feature>